<evidence type="ECO:0000313" key="2">
    <source>
        <dbReference type="EMBL" id="PXY38846.1"/>
    </source>
</evidence>
<gene>
    <name evidence="2" type="ORF">DMB65_20930</name>
</gene>
<dbReference type="RefSeq" id="WP_110308571.1">
    <property type="nucleotide sequence ID" value="NZ_QJHK01000030.1"/>
</dbReference>
<dbReference type="AlphaFoldDB" id="A0A2V4BIQ9"/>
<dbReference type="OrthoDB" id="5141156at2"/>
<sequence length="424" mass="50456">MNVLQNISNGIKSNLEVFSFENGITEDRYKKFAELSIFFSYCSSDNFGKDNNDSIKKFLLEKIKKIPADDIFKNPYMVFHITMPYVFLRKFEKIHLLESSLKIMFKNNLFSFEVPPHRQMEWNFIKNKMGISNKFRLCNPSILSKNIYVCSVNREIAYAISHSLFYITDFGFCPPPDNLLNIKKLKFQLECLIVKFYKENDLDVVLELSVNYFSLITQIELSFNILSIVDDCITRNSFIEKEYSEKVFIKKYHSLFVIGILFSQLKNHLNNCHLSIDMRKKLEETLNSTVFSDNKIQKEKIKKLDLENSKEFLAWEALLQLKNKEMNKEAYTKYVDSFGVNYFLELEIISNLKLLKNRNENSLLWDREIEYFKLDKKSRQLLIKEYQNNIELEIKFHENRCKDKYIENPIIKKINNYAEIMVEN</sequence>
<evidence type="ECO:0000259" key="1">
    <source>
        <dbReference type="Pfam" id="PF21836"/>
    </source>
</evidence>
<feature type="domain" description="DUF6895" evidence="1">
    <location>
        <begin position="25"/>
        <end position="208"/>
    </location>
</feature>
<proteinExistence type="predicted"/>
<keyword evidence="3" id="KW-1185">Reference proteome</keyword>
<reference evidence="2 3" key="1">
    <citation type="submission" date="2018-05" db="EMBL/GenBank/DDBJ databases">
        <title>Flavobacterium sp. strain IMCC34759, incomplete genome.</title>
        <authorList>
            <person name="Joung Y."/>
            <person name="Cho J."/>
        </authorList>
    </citation>
    <scope>NUCLEOTIDE SEQUENCE [LARGE SCALE GENOMIC DNA]</scope>
    <source>
        <strain evidence="2 3">IMCC34759</strain>
    </source>
</reference>
<dbReference type="InterPro" id="IPR054190">
    <property type="entry name" value="DUF6895"/>
</dbReference>
<comment type="caution">
    <text evidence="2">The sequence shown here is derived from an EMBL/GenBank/DDBJ whole genome shotgun (WGS) entry which is preliminary data.</text>
</comment>
<dbReference type="EMBL" id="QJHK01000030">
    <property type="protein sequence ID" value="PXY38846.1"/>
    <property type="molecule type" value="Genomic_DNA"/>
</dbReference>
<protein>
    <recommendedName>
        <fullName evidence="1">DUF6895 domain-containing protein</fullName>
    </recommendedName>
</protein>
<dbReference type="Pfam" id="PF21836">
    <property type="entry name" value="DUF6895"/>
    <property type="match status" value="1"/>
</dbReference>
<dbReference type="Proteomes" id="UP000247903">
    <property type="component" value="Unassembled WGS sequence"/>
</dbReference>
<organism evidence="2 3">
    <name type="scientific">Flavobacterium cheongpyeongense</name>
    <dbReference type="NCBI Taxonomy" id="2212651"/>
    <lineage>
        <taxon>Bacteria</taxon>
        <taxon>Pseudomonadati</taxon>
        <taxon>Bacteroidota</taxon>
        <taxon>Flavobacteriia</taxon>
        <taxon>Flavobacteriales</taxon>
        <taxon>Flavobacteriaceae</taxon>
        <taxon>Flavobacterium</taxon>
    </lineage>
</organism>
<accession>A0A2V4BIQ9</accession>
<evidence type="ECO:0000313" key="3">
    <source>
        <dbReference type="Proteomes" id="UP000247903"/>
    </source>
</evidence>
<name>A0A2V4BIQ9_9FLAO</name>